<dbReference type="Proteomes" id="UP000647587">
    <property type="component" value="Unassembled WGS sequence"/>
</dbReference>
<feature type="domain" description="Peptidase M3A/M3B catalytic" evidence="7">
    <location>
        <begin position="203"/>
        <end position="580"/>
    </location>
</feature>
<dbReference type="SUPFAM" id="SSF55486">
    <property type="entry name" value="Metalloproteases ('zincins'), catalytic domain"/>
    <property type="match status" value="1"/>
</dbReference>
<dbReference type="Pfam" id="PF01432">
    <property type="entry name" value="Peptidase_M3"/>
    <property type="match status" value="1"/>
</dbReference>
<dbReference type="InterPro" id="IPR011977">
    <property type="entry name" value="Pept_M3B_clade3"/>
</dbReference>
<dbReference type="PANTHER" id="PTHR34217:SF1">
    <property type="entry name" value="CARBOXYPEPTIDASE 1"/>
    <property type="match status" value="1"/>
</dbReference>
<dbReference type="Gene3D" id="1.20.140.70">
    <property type="entry name" value="Oligopeptidase f, N-terminal domain"/>
    <property type="match status" value="1"/>
</dbReference>
<dbReference type="CDD" id="cd09607">
    <property type="entry name" value="M3B_PepF"/>
    <property type="match status" value="1"/>
</dbReference>
<evidence type="ECO:0000256" key="4">
    <source>
        <dbReference type="ARBA" id="ARBA00022833"/>
    </source>
</evidence>
<keyword evidence="1 6" id="KW-0645">Protease</keyword>
<dbReference type="InterPro" id="IPR001567">
    <property type="entry name" value="Pept_M3A_M3B_dom"/>
</dbReference>
<accession>A0ABQ2ERM5</accession>
<dbReference type="Pfam" id="PF08439">
    <property type="entry name" value="Peptidase_M3_N"/>
    <property type="match status" value="1"/>
</dbReference>
<evidence type="ECO:0000259" key="8">
    <source>
        <dbReference type="Pfam" id="PF08439"/>
    </source>
</evidence>
<comment type="caution">
    <text evidence="9">The sequence shown here is derived from an EMBL/GenBank/DDBJ whole genome shotgun (WGS) entry which is preliminary data.</text>
</comment>
<proteinExistence type="inferred from homology"/>
<evidence type="ECO:0000256" key="2">
    <source>
        <dbReference type="ARBA" id="ARBA00022723"/>
    </source>
</evidence>
<keyword evidence="3 6" id="KW-0378">Hydrolase</keyword>
<dbReference type="InterPro" id="IPR001333">
    <property type="entry name" value="Peptidase_M32_Taq"/>
</dbReference>
<keyword evidence="2 6" id="KW-0479">Metal-binding</keyword>
<dbReference type="InterPro" id="IPR013647">
    <property type="entry name" value="OligopepF_N_dom"/>
</dbReference>
<name>A0ABQ2ERM5_9DEIO</name>
<keyword evidence="5 6" id="KW-0482">Metalloprotease</keyword>
<evidence type="ECO:0000256" key="5">
    <source>
        <dbReference type="ARBA" id="ARBA00023049"/>
    </source>
</evidence>
<keyword evidence="4 6" id="KW-0862">Zinc</keyword>
<reference evidence="10" key="1">
    <citation type="journal article" date="2019" name="Int. J. Syst. Evol. Microbiol.">
        <title>The Global Catalogue of Microorganisms (GCM) 10K type strain sequencing project: providing services to taxonomists for standard genome sequencing and annotation.</title>
        <authorList>
            <consortium name="The Broad Institute Genomics Platform"/>
            <consortium name="The Broad Institute Genome Sequencing Center for Infectious Disease"/>
            <person name="Wu L."/>
            <person name="Ma J."/>
        </authorList>
    </citation>
    <scope>NUCLEOTIDE SEQUENCE [LARGE SCALE GENOMIC DNA]</scope>
    <source>
        <strain evidence="10">JCM 30331</strain>
    </source>
</reference>
<dbReference type="NCBIfam" id="TIGR02290">
    <property type="entry name" value="M3_fam_3"/>
    <property type="match status" value="1"/>
</dbReference>
<sequence>MTTTQMPEMPRWRTDDLYPSLDDARVSTDLAALRGQVAELESTFDRLNVRKGEAVTAEALEQVLSGLNAVTLRLITLRGYINAFASTDSRDALAQQRVGELTTLTLPLGPLRSRLTAWLGSLDDACLDAVLQQSEVVREHEYLLRRSVRFARHQMTPPEEDLAARLNPSGAGGWAKLHGNYTSQLGGTFRGERLPVTALRALATEADEGVRREAFDAELAAWKDAELVCAACLNGVKGESGTLARRRGFSDPVEPSLLTNAIDRATLDAMQAAVVRSLPDFRRYFAAKARALGKTGLDWWDLFAPVGRSETEWTYEAGARFVEAQFRAYSGKLGDFAARAFQEDWVDAGPRDGKRGGAFCMGWEGDASRILMNHSPSLDSVSTLAHELGHGYHNLLKAPRTPLQRETPMTLAETASIFCETIIQNAALEQARGEEKLYVLETQLMGHAQVVVDIHSRYLFERAVHEKREQRDLTAQEFSDLMTWAQCETYGDALDTLHPYMWAVKPHYYSSSFYNYPYTFGLLFGLGLYAQYEQARANGTEADFQARYDDLLASTGLADARMLAQRFGIDLHAPEFWEGSLNVIRAQIDEYVKTVG</sequence>
<feature type="domain" description="Oligopeptidase F N-terminal" evidence="8">
    <location>
        <begin position="119"/>
        <end position="183"/>
    </location>
</feature>
<evidence type="ECO:0000313" key="10">
    <source>
        <dbReference type="Proteomes" id="UP000647587"/>
    </source>
</evidence>
<keyword evidence="10" id="KW-1185">Reference proteome</keyword>
<evidence type="ECO:0000259" key="7">
    <source>
        <dbReference type="Pfam" id="PF01432"/>
    </source>
</evidence>
<evidence type="ECO:0000256" key="1">
    <source>
        <dbReference type="ARBA" id="ARBA00022670"/>
    </source>
</evidence>
<dbReference type="InterPro" id="IPR034006">
    <property type="entry name" value="M3B_PepF_2"/>
</dbReference>
<evidence type="ECO:0000256" key="3">
    <source>
        <dbReference type="ARBA" id="ARBA00022801"/>
    </source>
</evidence>
<organism evidence="9 10">
    <name type="scientific">Deinococcus malanensis</name>
    <dbReference type="NCBI Taxonomy" id="1706855"/>
    <lineage>
        <taxon>Bacteria</taxon>
        <taxon>Thermotogati</taxon>
        <taxon>Deinococcota</taxon>
        <taxon>Deinococci</taxon>
        <taxon>Deinococcales</taxon>
        <taxon>Deinococcaceae</taxon>
        <taxon>Deinococcus</taxon>
    </lineage>
</organism>
<evidence type="ECO:0000313" key="9">
    <source>
        <dbReference type="EMBL" id="GGK21439.1"/>
    </source>
</evidence>
<dbReference type="Gene3D" id="1.10.1370.20">
    <property type="entry name" value="Oligoendopeptidase f, C-terminal domain"/>
    <property type="match status" value="1"/>
</dbReference>
<evidence type="ECO:0000256" key="6">
    <source>
        <dbReference type="RuleBase" id="RU003435"/>
    </source>
</evidence>
<dbReference type="EMBL" id="BMPP01000004">
    <property type="protein sequence ID" value="GGK21439.1"/>
    <property type="molecule type" value="Genomic_DNA"/>
</dbReference>
<protein>
    <submittedName>
        <fullName evidence="9">Oligoendopeptidase F</fullName>
    </submittedName>
</protein>
<dbReference type="PANTHER" id="PTHR34217">
    <property type="entry name" value="METAL-DEPENDENT CARBOXYPEPTIDASE"/>
    <property type="match status" value="1"/>
</dbReference>
<comment type="similarity">
    <text evidence="6">Belongs to the peptidase M3 family.</text>
</comment>
<gene>
    <name evidence="9" type="ORF">GCM10008955_13620</name>
</gene>
<dbReference type="InterPro" id="IPR042088">
    <property type="entry name" value="OligoPept_F_C"/>
</dbReference>
<comment type="cofactor">
    <cofactor evidence="6">
        <name>Zn(2+)</name>
        <dbReference type="ChEBI" id="CHEBI:29105"/>
    </cofactor>
    <text evidence="6">Binds 1 zinc ion.</text>
</comment>